<dbReference type="Pfam" id="PF22531">
    <property type="entry name" value="DUF7002"/>
    <property type="match status" value="1"/>
</dbReference>
<reference evidence="2" key="1">
    <citation type="submission" date="2018-11" db="EMBL/GenBank/DDBJ databases">
        <title>Complete genome sequence of Paenibacillus sp. ML311-T8.</title>
        <authorList>
            <person name="Nam Y.-D."/>
            <person name="Kang J."/>
            <person name="Chung W.-H."/>
            <person name="Park Y.S."/>
        </authorList>
    </citation>
    <scope>NUCLEOTIDE SEQUENCE [LARGE SCALE GENOMIC DNA]</scope>
    <source>
        <strain evidence="2">ML311-T8</strain>
    </source>
</reference>
<dbReference type="RefSeq" id="WP_155699728.1">
    <property type="nucleotide sequence ID" value="NZ_CP034235.1"/>
</dbReference>
<protein>
    <recommendedName>
        <fullName evidence="3">DUF4433 domain-containing protein</fullName>
    </recommendedName>
</protein>
<dbReference type="Proteomes" id="UP000426246">
    <property type="component" value="Chromosome"/>
</dbReference>
<dbReference type="KEGG" id="ppsc:EHS13_07390"/>
<gene>
    <name evidence="1" type="ORF">EHS13_07390</name>
</gene>
<dbReference type="OrthoDB" id="2610977at2"/>
<accession>A0A6B8RGR1</accession>
<evidence type="ECO:0000313" key="1">
    <source>
        <dbReference type="EMBL" id="QGQ94722.1"/>
    </source>
</evidence>
<dbReference type="AlphaFoldDB" id="A0A6B8RGR1"/>
<proteinExistence type="predicted"/>
<dbReference type="InterPro" id="IPR054271">
    <property type="entry name" value="DUF7002"/>
</dbReference>
<keyword evidence="2" id="KW-1185">Reference proteome</keyword>
<dbReference type="EMBL" id="CP034235">
    <property type="protein sequence ID" value="QGQ94722.1"/>
    <property type="molecule type" value="Genomic_DNA"/>
</dbReference>
<sequence length="229" mass="26542">MDQSEFIINQITKSAGRKSLYHFTRARNLKGISTLDTLYSANRIDPMSSVQRRTDRRVIELNGHLFTINAHLRIANSLIDSSTTQLEFREYLDQHVFLWPTLRDVQAMINTYSRREPEESFVILKFDASSLLLNNFNSIKLSKYDSGSSPRYPNNCSYKKSPKMFLPLEAFGIIDDSLIPTKPSEIKEVLASDQLTNLTQYLQAVYCEHEKDVPERWKAFWEPHESANN</sequence>
<name>A0A6B8RGR1_9BACL</name>
<organism evidence="1 2">
    <name type="scientific">Paenibacillus psychroresistens</name>
    <dbReference type="NCBI Taxonomy" id="1778678"/>
    <lineage>
        <taxon>Bacteria</taxon>
        <taxon>Bacillati</taxon>
        <taxon>Bacillota</taxon>
        <taxon>Bacilli</taxon>
        <taxon>Bacillales</taxon>
        <taxon>Paenibacillaceae</taxon>
        <taxon>Paenibacillus</taxon>
    </lineage>
</organism>
<evidence type="ECO:0000313" key="2">
    <source>
        <dbReference type="Proteomes" id="UP000426246"/>
    </source>
</evidence>
<evidence type="ECO:0008006" key="3">
    <source>
        <dbReference type="Google" id="ProtNLM"/>
    </source>
</evidence>